<gene>
    <name evidence="3" type="ORF">PSNMU_V1.4_AUG-EV-PASAV3_0095170</name>
</gene>
<evidence type="ECO:0000313" key="3">
    <source>
        <dbReference type="EMBL" id="VEU42542.1"/>
    </source>
</evidence>
<dbReference type="InterPro" id="IPR013103">
    <property type="entry name" value="RVT_2"/>
</dbReference>
<feature type="compositionally biased region" description="Basic residues" evidence="1">
    <location>
        <begin position="355"/>
        <end position="368"/>
    </location>
</feature>
<dbReference type="Proteomes" id="UP000291116">
    <property type="component" value="Unassembled WGS sequence"/>
</dbReference>
<evidence type="ECO:0000259" key="2">
    <source>
        <dbReference type="Pfam" id="PF07727"/>
    </source>
</evidence>
<dbReference type="OrthoDB" id="44654at2759"/>
<sequence>MSTGGDKKFTPGGTTEKQQVKMEHHDSSIRDSEWTEQRSKTRQKPQNNNNTNYITTKKFGGHDRGALEGIVLTENGSLTQFTELHERLQTLGGSKYLPEVGTSIELLTRLERIDFMPNEPNPADWTSGGKEVTAVKAGLMRMYDEEIKAAAKQYTAYTTDMKKLYTVALGQIDKGMKEKLRSSDKWDELNRLKCPVKLLMLLRDICYQGNQTKLHPITNIMRAIRKLVCSRQRLNDNVTYVDALKQHRDVLEAIGGSILGPAIIKYELEVNSSSYNGMTYHKYTELPHGDPTKESIDRSAKQQIIATLIIEGCNEETTILKETLENQYSIGVNKYPTTPTQALDMLNSFKESRKGGAKSHTGGKKPNKGVKGYQEATTFVTASAVSTPEHGGGMDGRHSIDADDHEEEVHLTSHQLLLRAVESNEEDFGDSEAHCFFQRGVMTTDNAVTKGADDQPGAGQIFRYSPAVERLFAQHSEYHKDGGVNPNWILLDSESSCNLIVNRSLLKNIRKAPHGQMMHIYCNSGIAQTNTIGDLPGFGKVWFYEEGIANVLSLALVSDRFRVTMDTECDNALHVHRPDGGTRRFGRSACNLYYCDLTTTNGTILTITSVEGKQAEFSDLDCRRAIKARKLQETMGFPTSRDLIHMIENKLVTNCGVTRRDVLNADMIYGKHVSIVKGKTVRKQGSHVREDVAPVPVEVLERYGRVALHIDMMTVNGIQFFHSISRHLRFRTARAVTNARQATLLDCVESLIGQYRSRGFTVAQISGDNQFECLRDNLLKLTPPVDLHCVAAGQHEPTIERSNRTLKETVRCYVNHLPFKKLPKRCLIELIYTAVYWLNCRTTGVDRTKSVRELMTGVCLNAGQDCKFQFMEPILAHVDDTDNTMKARAVDALYLRPTGFTTGGFYAFDINTCKRIHRKSATPTPLTKGMLRQVTQIAEAQKMPQGICFGDASGNTTILDLDTNMNHDDDDASDGTYNDNKDHNMSVETRLSEYVDEDVRDDVNATEETEMQQNEHPLTVEEAVDSTEEEHMTTEEPPEGQEEEGAYVSEEVETIVEEPVEPVSSRLRQHVTKSHNKFGEGDGFTNTTHTRRSFFTAGYVRAVEQLGKQERAVMMVANAIANYNNLEATHATKQYGVKEGIRRFGEAGVAAVLKELQQLHDRGVVSALDPKQVTREMVAQALPYLMFLKRKRDTSIKGRGCADGRRQREYIRKEDAASPTVSLYALVLSCVIDAIECRDVATVDIPGAFLQTPMPEGEDVYIRLDGTMAELLCRVNPKMYRKYLVNKNGKKTLFTKAEKAIYGTLRAALLFWEKLCGQLEEWGFKLNPYDPCTANKVINEKQCTIVWHVDDLKISHEDPSVVTSIIDQLNETFGKESPLTETRGKIHDYVGMTIDYSEQGKVKFSMFDYLEEIIQNLPDSLKGQAATPASEHLFKVNEEAKKVDADHAEKFHHYVAKLLFMAKRARPDIQTAIAFLCTRVSAPDEDDWKKLRRVMSYLSETPYIPLVLGWDGSGNVYWHVDAAFAVHNDMRSHSGGVMTFGTGAAITTCTKQKLNTKSSTEAEVVGVDDNMTFILWARYFLRAQHQHMTDNIADSRDDQPNSPYLGGTNVIYQDNESAIRLERNGQRSSTKRTKHINIRYFFVTDRIKKGEVTVEYCPTDDIIADYFTKPLQGSKFRRFRNIIQGVSEDECVKYKQAYYAAKEAARTASE</sequence>
<feature type="region of interest" description="Disordered" evidence="1">
    <location>
        <begin position="1"/>
        <end position="59"/>
    </location>
</feature>
<proteinExistence type="predicted"/>
<evidence type="ECO:0000313" key="4">
    <source>
        <dbReference type="Proteomes" id="UP000291116"/>
    </source>
</evidence>
<protein>
    <recommendedName>
        <fullName evidence="2">Reverse transcriptase Ty1/copia-type domain-containing protein</fullName>
    </recommendedName>
</protein>
<keyword evidence="4" id="KW-1185">Reference proteome</keyword>
<feature type="compositionally biased region" description="Acidic residues" evidence="1">
    <location>
        <begin position="1036"/>
        <end position="1046"/>
    </location>
</feature>
<feature type="compositionally biased region" description="Basic and acidic residues" evidence="1">
    <location>
        <begin position="18"/>
        <end position="39"/>
    </location>
</feature>
<feature type="region of interest" description="Disordered" evidence="1">
    <location>
        <begin position="1007"/>
        <end position="1046"/>
    </location>
</feature>
<reference evidence="3 4" key="1">
    <citation type="submission" date="2019-01" db="EMBL/GenBank/DDBJ databases">
        <authorList>
            <person name="Ferrante I. M."/>
        </authorList>
    </citation>
    <scope>NUCLEOTIDE SEQUENCE [LARGE SCALE GENOMIC DNA]</scope>
    <source>
        <strain evidence="3 4">B856</strain>
    </source>
</reference>
<feature type="region of interest" description="Disordered" evidence="1">
    <location>
        <begin position="351"/>
        <end position="370"/>
    </location>
</feature>
<dbReference type="EMBL" id="CAACVS010000449">
    <property type="protein sequence ID" value="VEU42542.1"/>
    <property type="molecule type" value="Genomic_DNA"/>
</dbReference>
<dbReference type="Pfam" id="PF07727">
    <property type="entry name" value="RVT_2"/>
    <property type="match status" value="1"/>
</dbReference>
<evidence type="ECO:0000256" key="1">
    <source>
        <dbReference type="SAM" id="MobiDB-lite"/>
    </source>
</evidence>
<dbReference type="SUPFAM" id="SSF53098">
    <property type="entry name" value="Ribonuclease H-like"/>
    <property type="match status" value="1"/>
</dbReference>
<dbReference type="PANTHER" id="PTHR11439">
    <property type="entry name" value="GAG-POL-RELATED RETROTRANSPOSON"/>
    <property type="match status" value="1"/>
</dbReference>
<name>A0A448ZKH6_9STRA</name>
<dbReference type="InterPro" id="IPR012337">
    <property type="entry name" value="RNaseH-like_sf"/>
</dbReference>
<accession>A0A448ZKH6</accession>
<feature type="compositionally biased region" description="Low complexity" evidence="1">
    <location>
        <begin position="44"/>
        <end position="58"/>
    </location>
</feature>
<dbReference type="CDD" id="cd09272">
    <property type="entry name" value="RNase_HI_RT_Ty1"/>
    <property type="match status" value="1"/>
</dbReference>
<organism evidence="3 4">
    <name type="scientific">Pseudo-nitzschia multistriata</name>
    <dbReference type="NCBI Taxonomy" id="183589"/>
    <lineage>
        <taxon>Eukaryota</taxon>
        <taxon>Sar</taxon>
        <taxon>Stramenopiles</taxon>
        <taxon>Ochrophyta</taxon>
        <taxon>Bacillariophyta</taxon>
        <taxon>Bacillariophyceae</taxon>
        <taxon>Bacillariophycidae</taxon>
        <taxon>Bacillariales</taxon>
        <taxon>Bacillariaceae</taxon>
        <taxon>Pseudo-nitzschia</taxon>
    </lineage>
</organism>
<dbReference type="PANTHER" id="PTHR11439:SF467">
    <property type="entry name" value="INTEGRASE CATALYTIC DOMAIN-CONTAINING PROTEIN"/>
    <property type="match status" value="1"/>
</dbReference>
<feature type="domain" description="Reverse transcriptase Ty1/copia-type" evidence="2">
    <location>
        <begin position="1191"/>
        <end position="1417"/>
    </location>
</feature>